<dbReference type="Gene3D" id="3.40.50.150">
    <property type="entry name" value="Vaccinia Virus protein VP39"/>
    <property type="match status" value="1"/>
</dbReference>
<dbReference type="GO" id="GO:0006935">
    <property type="term" value="P:chemotaxis"/>
    <property type="evidence" value="ECO:0007669"/>
    <property type="project" value="UniProtKB-UniRule"/>
</dbReference>
<dbReference type="InterPro" id="IPR029016">
    <property type="entry name" value="GAF-like_dom_sf"/>
</dbReference>
<dbReference type="RefSeq" id="WP_109720454.1">
    <property type="nucleotide sequence ID" value="NZ_QEQK01000008.1"/>
</dbReference>
<dbReference type="PANTHER" id="PTHR44757:SF4">
    <property type="entry name" value="DIGUANYLATE CYCLASE DGCE-RELATED"/>
    <property type="match status" value="1"/>
</dbReference>
<reference evidence="10 11" key="1">
    <citation type="submission" date="2018-05" db="EMBL/GenBank/DDBJ databases">
        <title>Abyssibacter profundi OUC007T gen. nov., sp. nov, a marine bacterium isolated from seawater of the Mariana Trench.</title>
        <authorList>
            <person name="Zhou S."/>
        </authorList>
    </citation>
    <scope>NUCLEOTIDE SEQUENCE [LARGE SCALE GENOMIC DNA]</scope>
    <source>
        <strain evidence="10 11">OUC007</strain>
    </source>
</reference>
<dbReference type="InterPro" id="IPR035909">
    <property type="entry name" value="CheB_C"/>
</dbReference>
<dbReference type="SMART" id="SM00086">
    <property type="entry name" value="PAC"/>
    <property type="match status" value="3"/>
</dbReference>
<dbReference type="InterPro" id="IPR000673">
    <property type="entry name" value="Sig_transdc_resp-reg_Me-estase"/>
</dbReference>
<evidence type="ECO:0000313" key="11">
    <source>
        <dbReference type="Proteomes" id="UP000251800"/>
    </source>
</evidence>
<dbReference type="InterPro" id="IPR000160">
    <property type="entry name" value="GGDEF_dom"/>
</dbReference>
<sequence>MTKKGSGNTRRASNKNDSKAVSEAKPEPVEEGELTAMTAADEAAVESGQGLVIDGDALETESPLPGADEGAVIVVGIGASAGGLEALKELLSELPQSRSLSYVIAQHLSPTHTSLLRELLRPGTDLAVCDLTDGQAPAPNTIYVTPPNHDVLLRDGVLRLSTPKASVGPKPSVDAFFRSLADSLGENTVGIILSGTGSDGSAGIRAIKAAGGVTIVQDPSTAKFDGMPRAAIQTGAVDMVMVAHKMGEALEGLASTPAALRRVLPEDNDSNAYGRISSSVRRATGFDLSHYKPSTINRRIHRRMGLRKAHSLEDYAELVRTDSEEAGLLARDVLISVTSFFRDPDAFQALAESLRSVWETKQADDVFRVWVPGCATGEEAYTIAILLSELSRHQSNTPEYLIFATDLDEDAVTFARTGVFPETSVEGVPDQLRSRYFERQGRTYQVKKFLRQNMVFASQNVVEDPPFSRVDLISCRNLLIYFNREIQKRVLLTFHYAMRAGGLLFLGSSESIELHRDLFSTLNKKGRVFQRKDASTPNYVPVIPKRFPEEATQEKEGGGRQRRGRELSSLSLRFTNLLINEYCPPTVVIDNQDNTVHFSGDLHPFLKFPQGPADLRIYDLVADPFRPELRALLHRCRRERTVAKGTVFHLGEGVDRRRIVPVVRPMMIDQPDYVALSFETAAVPATEALAFDDKDQRDNLIIAELERELASTRQHLQTVVEELETSNEELQSQSEELQSANEELQSTNEELQTSNEELQSTNEELMTVNDELQNKSGELEAMASDLANVKNSLDYPLLVLDRRLHVTHYNSATERQLAQDHLEPGVSVISVDWNIDMESLLPRFRHVMKSREPFERPITSADNRVFQLRSVAYIRSNGDVDGVVLTCIDVTDQREADRRVQLSEARHRASFTSSPIGQAILDSDFVMRDVNQALRDMVEVPALVEEGKPLSSMLGGESFSAVQREAADIREARQSSAQLEVQYQGHNGEQRWAEMALGSIRGTGDEARYVMHLRDINTRKQDDERVAGENRRLGLLHGLSSRIANRHHTQEIIDGLLELLSETYDDVTVSFGLLEDRHLVTRSQRPASTRKSPRKLDLELAPELRDAVLSGGRTVVAQSLDTSGPYHDLAKRLKKDKIHARVDVTVRIDGAQAGALTLEGEGVARLSEQDLDSLTAAGELVTISLRNARSREVMERVLADLADEKQRADVTLGAIGDAVVSTNADGRITYVNPMVERLVGKAEDALMNMPVEALFELRSVEGEESAENPVRKALESQAPVEYYGNEYYIQHPDNRRVFADISCKPLVVSDGEMIGAVVVMRDVTEQRLLAEELSFRARHDALTGLTNRDEFERRLKAAFIESHAEAAQHVVAFADLDQFKVINDTCGHAAGDELLRQLAVLIRCKLRRSDTLARLGGDEFGIILDHCELEAGKPILEQALEAIREFRFEWQGKTYQITVSIGLTELHKHSESVAAVMTQADAACFMAKEEGRNRLYVSGNDDAEMSRRHGEMHRVSRISSAIEENRCELVYEDLVQVDDRKQVAYRELLVRMRDEDGKLMTPDQFIPAAERYFLTGSLDRWVIDNALKFLAEHLKSSPPVTAVNVSGQTIGDRSFVEYVRERLKHYKIPGERFCIEITETAAIAHLPETARLVSSLSELGVKFALDDFGAGMSSFAYLKNLPVQYIKIDGTFVRQMAANHVDRTMVEVINRVGHEFKLITIAEHVETADLIPILSEIGVDLMQGYEIMRPTPLGK</sequence>
<dbReference type="InterPro" id="IPR022642">
    <property type="entry name" value="CheR_C"/>
</dbReference>
<dbReference type="PANTHER" id="PTHR44757">
    <property type="entry name" value="DIGUANYLATE CYCLASE DGCP"/>
    <property type="match status" value="1"/>
</dbReference>
<feature type="domain" description="PAC" evidence="5">
    <location>
        <begin position="852"/>
        <end position="902"/>
    </location>
</feature>
<feature type="active site" evidence="2">
    <location>
        <position position="199"/>
    </location>
</feature>
<dbReference type="Gene3D" id="3.30.450.40">
    <property type="match status" value="1"/>
</dbReference>
<dbReference type="GO" id="GO:0005737">
    <property type="term" value="C:cytoplasm"/>
    <property type="evidence" value="ECO:0007669"/>
    <property type="project" value="InterPro"/>
</dbReference>
<dbReference type="Pfam" id="PF01339">
    <property type="entry name" value="CheB_methylest"/>
    <property type="match status" value="1"/>
</dbReference>
<feature type="region of interest" description="Disordered" evidence="3">
    <location>
        <begin position="1"/>
        <end position="33"/>
    </location>
</feature>
<dbReference type="InterPro" id="IPR035965">
    <property type="entry name" value="PAS-like_dom_sf"/>
</dbReference>
<dbReference type="PROSITE" id="PS50887">
    <property type="entry name" value="GGDEF"/>
    <property type="match status" value="1"/>
</dbReference>
<dbReference type="PRINTS" id="PR00996">
    <property type="entry name" value="CHERMTFRASE"/>
</dbReference>
<dbReference type="SUPFAM" id="SSF55781">
    <property type="entry name" value="GAF domain-like"/>
    <property type="match status" value="1"/>
</dbReference>
<keyword evidence="2" id="KW-0145">Chemotaxis</keyword>
<gene>
    <name evidence="10" type="ORF">DEH80_10535</name>
</gene>
<feature type="domain" description="EAL" evidence="8">
    <location>
        <begin position="1511"/>
        <end position="1755"/>
    </location>
</feature>
<dbReference type="SMART" id="SM00138">
    <property type="entry name" value="MeTrc"/>
    <property type="match status" value="1"/>
</dbReference>
<feature type="domain" description="PAS" evidence="4">
    <location>
        <begin position="1204"/>
        <end position="1277"/>
    </location>
</feature>
<feature type="active site" evidence="2">
    <location>
        <position position="80"/>
    </location>
</feature>
<feature type="compositionally biased region" description="Low complexity" evidence="3">
    <location>
        <begin position="728"/>
        <end position="746"/>
    </location>
</feature>
<feature type="compositionally biased region" description="Polar residues" evidence="3">
    <location>
        <begin position="747"/>
        <end position="759"/>
    </location>
</feature>
<evidence type="ECO:0000259" key="7">
    <source>
        <dbReference type="PROSITE" id="PS50123"/>
    </source>
</evidence>
<dbReference type="NCBIfam" id="TIGR00229">
    <property type="entry name" value="sensory_box"/>
    <property type="match status" value="2"/>
</dbReference>
<feature type="domain" description="CheB-type methylesterase" evidence="6">
    <location>
        <begin position="63"/>
        <end position="250"/>
    </location>
</feature>
<keyword evidence="11" id="KW-1185">Reference proteome</keyword>
<dbReference type="InterPro" id="IPR022641">
    <property type="entry name" value="CheR_N"/>
</dbReference>
<dbReference type="NCBIfam" id="TIGR00254">
    <property type="entry name" value="GGDEF"/>
    <property type="match status" value="1"/>
</dbReference>
<feature type="region of interest" description="Disordered" evidence="3">
    <location>
        <begin position="726"/>
        <end position="759"/>
    </location>
</feature>
<dbReference type="InterPro" id="IPR029787">
    <property type="entry name" value="Nucleotide_cyclase"/>
</dbReference>
<dbReference type="PROSITE" id="PS50123">
    <property type="entry name" value="CHER"/>
    <property type="match status" value="1"/>
</dbReference>
<name>A0A363UKB3_9GAMM</name>
<dbReference type="PROSITE" id="PS50122">
    <property type="entry name" value="CHEB"/>
    <property type="match status" value="1"/>
</dbReference>
<dbReference type="Pfam" id="PF00563">
    <property type="entry name" value="EAL"/>
    <property type="match status" value="1"/>
</dbReference>
<dbReference type="OrthoDB" id="9816309at2"/>
<comment type="caution">
    <text evidence="10">The sequence shown here is derived from an EMBL/GenBank/DDBJ whole genome shotgun (WGS) entry which is preliminary data.</text>
</comment>
<accession>A0A363UKB3</accession>
<dbReference type="PROSITE" id="PS50883">
    <property type="entry name" value="EAL"/>
    <property type="match status" value="1"/>
</dbReference>
<dbReference type="SUPFAM" id="SSF53335">
    <property type="entry name" value="S-adenosyl-L-methionine-dependent methyltransferases"/>
    <property type="match status" value="1"/>
</dbReference>
<organism evidence="10 11">
    <name type="scientific">Abyssibacter profundi</name>
    <dbReference type="NCBI Taxonomy" id="2182787"/>
    <lineage>
        <taxon>Bacteria</taxon>
        <taxon>Pseudomonadati</taxon>
        <taxon>Pseudomonadota</taxon>
        <taxon>Gammaproteobacteria</taxon>
        <taxon>Chromatiales</taxon>
        <taxon>Oceanococcaceae</taxon>
        <taxon>Abyssibacter</taxon>
    </lineage>
</organism>
<dbReference type="Pfam" id="PF01739">
    <property type="entry name" value="CheR"/>
    <property type="match status" value="1"/>
</dbReference>
<evidence type="ECO:0000256" key="1">
    <source>
        <dbReference type="ARBA" id="ARBA00001946"/>
    </source>
</evidence>
<dbReference type="Gene3D" id="3.40.50.180">
    <property type="entry name" value="Methylesterase CheB, C-terminal domain"/>
    <property type="match status" value="1"/>
</dbReference>
<dbReference type="GO" id="GO:0000156">
    <property type="term" value="F:phosphorelay response regulator activity"/>
    <property type="evidence" value="ECO:0007669"/>
    <property type="project" value="InterPro"/>
</dbReference>
<dbReference type="InterPro" id="IPR001633">
    <property type="entry name" value="EAL_dom"/>
</dbReference>
<feature type="domain" description="PAC" evidence="5">
    <location>
        <begin position="1283"/>
        <end position="1335"/>
    </location>
</feature>
<dbReference type="CDD" id="cd01949">
    <property type="entry name" value="GGDEF"/>
    <property type="match status" value="1"/>
</dbReference>
<evidence type="ECO:0008006" key="12">
    <source>
        <dbReference type="Google" id="ProtNLM"/>
    </source>
</evidence>
<dbReference type="InterPro" id="IPR000780">
    <property type="entry name" value="CheR_MeTrfase"/>
</dbReference>
<dbReference type="InterPro" id="IPR043128">
    <property type="entry name" value="Rev_trsase/Diguanyl_cyclase"/>
</dbReference>
<comment type="cofactor">
    <cofactor evidence="1">
        <name>Mg(2+)</name>
        <dbReference type="ChEBI" id="CHEBI:18420"/>
    </cofactor>
</comment>
<dbReference type="CDD" id="cd00130">
    <property type="entry name" value="PAS"/>
    <property type="match status" value="2"/>
</dbReference>
<dbReference type="Gene3D" id="3.30.70.270">
    <property type="match status" value="1"/>
</dbReference>
<evidence type="ECO:0000259" key="8">
    <source>
        <dbReference type="PROSITE" id="PS50883"/>
    </source>
</evidence>
<dbReference type="SUPFAM" id="SSF141868">
    <property type="entry name" value="EAL domain-like"/>
    <property type="match status" value="1"/>
</dbReference>
<dbReference type="Pfam" id="PF08448">
    <property type="entry name" value="PAS_4"/>
    <property type="match status" value="1"/>
</dbReference>
<dbReference type="Pfam" id="PF13426">
    <property type="entry name" value="PAS_9"/>
    <property type="match status" value="1"/>
</dbReference>
<keyword evidence="2" id="KW-0378">Hydrolase</keyword>
<dbReference type="Gene3D" id="3.30.450.20">
    <property type="entry name" value="PAS domain"/>
    <property type="match status" value="3"/>
</dbReference>
<feature type="compositionally biased region" description="Basic and acidic residues" evidence="3">
    <location>
        <begin position="14"/>
        <end position="28"/>
    </location>
</feature>
<dbReference type="InterPro" id="IPR000700">
    <property type="entry name" value="PAS-assoc_C"/>
</dbReference>
<dbReference type="Pfam" id="PF13596">
    <property type="entry name" value="PAS_10"/>
    <property type="match status" value="1"/>
</dbReference>
<dbReference type="Pfam" id="PF03705">
    <property type="entry name" value="CheR_N"/>
    <property type="match status" value="1"/>
</dbReference>
<dbReference type="SUPFAM" id="SSF55073">
    <property type="entry name" value="Nucleotide cyclase"/>
    <property type="match status" value="1"/>
</dbReference>
<evidence type="ECO:0000256" key="2">
    <source>
        <dbReference type="PROSITE-ProRule" id="PRU00050"/>
    </source>
</evidence>
<dbReference type="CDD" id="cd01948">
    <property type="entry name" value="EAL"/>
    <property type="match status" value="1"/>
</dbReference>
<dbReference type="InterPro" id="IPR001610">
    <property type="entry name" value="PAC"/>
</dbReference>
<dbReference type="SUPFAM" id="SSF47757">
    <property type="entry name" value="Chemotaxis receptor methyltransferase CheR, N-terminal domain"/>
    <property type="match status" value="1"/>
</dbReference>
<feature type="compositionally biased region" description="Polar residues" evidence="3">
    <location>
        <begin position="1"/>
        <end position="11"/>
    </location>
</feature>
<dbReference type="SMART" id="SM00091">
    <property type="entry name" value="PAS"/>
    <property type="match status" value="4"/>
</dbReference>
<evidence type="ECO:0000259" key="4">
    <source>
        <dbReference type="PROSITE" id="PS50112"/>
    </source>
</evidence>
<feature type="active site" evidence="2">
    <location>
        <position position="107"/>
    </location>
</feature>
<evidence type="ECO:0000259" key="9">
    <source>
        <dbReference type="PROSITE" id="PS50887"/>
    </source>
</evidence>
<feature type="domain" description="CheR-type methyltransferase" evidence="7">
    <location>
        <begin position="273"/>
        <end position="535"/>
    </location>
</feature>
<dbReference type="SMART" id="SM00052">
    <property type="entry name" value="EAL"/>
    <property type="match status" value="1"/>
</dbReference>
<evidence type="ECO:0000259" key="5">
    <source>
        <dbReference type="PROSITE" id="PS50113"/>
    </source>
</evidence>
<dbReference type="GO" id="GO:0008984">
    <property type="term" value="F:protein-glutamate methylesterase activity"/>
    <property type="evidence" value="ECO:0007669"/>
    <property type="project" value="InterPro"/>
</dbReference>
<proteinExistence type="predicted"/>
<dbReference type="InterPro" id="IPR013656">
    <property type="entry name" value="PAS_4"/>
</dbReference>
<feature type="domain" description="GGDEF" evidence="9">
    <location>
        <begin position="1367"/>
        <end position="1500"/>
    </location>
</feature>
<dbReference type="FunFam" id="3.30.70.270:FF:000001">
    <property type="entry name" value="Diguanylate cyclase domain protein"/>
    <property type="match status" value="1"/>
</dbReference>
<dbReference type="PROSITE" id="PS50112">
    <property type="entry name" value="PAS"/>
    <property type="match status" value="1"/>
</dbReference>
<dbReference type="GO" id="GO:0008757">
    <property type="term" value="F:S-adenosylmethionine-dependent methyltransferase activity"/>
    <property type="evidence" value="ECO:0007669"/>
    <property type="project" value="InterPro"/>
</dbReference>
<dbReference type="Gene3D" id="3.20.20.450">
    <property type="entry name" value="EAL domain"/>
    <property type="match status" value="1"/>
</dbReference>
<evidence type="ECO:0000259" key="6">
    <source>
        <dbReference type="PROSITE" id="PS50122"/>
    </source>
</evidence>
<evidence type="ECO:0000256" key="3">
    <source>
        <dbReference type="SAM" id="MobiDB-lite"/>
    </source>
</evidence>
<dbReference type="SUPFAM" id="SSF52738">
    <property type="entry name" value="Methylesterase CheB, C-terminal domain"/>
    <property type="match status" value="1"/>
</dbReference>
<dbReference type="Proteomes" id="UP000251800">
    <property type="component" value="Unassembled WGS sequence"/>
</dbReference>
<dbReference type="SUPFAM" id="SSF55785">
    <property type="entry name" value="PYP-like sensor domain (PAS domain)"/>
    <property type="match status" value="3"/>
</dbReference>
<dbReference type="InterPro" id="IPR052155">
    <property type="entry name" value="Biofilm_reg_signaling"/>
</dbReference>
<dbReference type="PROSITE" id="PS50113">
    <property type="entry name" value="PAC"/>
    <property type="match status" value="2"/>
</dbReference>
<dbReference type="InterPro" id="IPR035919">
    <property type="entry name" value="EAL_sf"/>
</dbReference>
<protein>
    <recommendedName>
        <fullName evidence="12">PAS domain S-box protein</fullName>
    </recommendedName>
</protein>
<dbReference type="SMART" id="SM00267">
    <property type="entry name" value="GGDEF"/>
    <property type="match status" value="1"/>
</dbReference>
<dbReference type="CDD" id="cd16434">
    <property type="entry name" value="CheB-CheR_fusion"/>
    <property type="match status" value="1"/>
</dbReference>
<dbReference type="InterPro" id="IPR029063">
    <property type="entry name" value="SAM-dependent_MTases_sf"/>
</dbReference>
<dbReference type="EMBL" id="QEQK01000008">
    <property type="protein sequence ID" value="PWN55844.1"/>
    <property type="molecule type" value="Genomic_DNA"/>
</dbReference>
<dbReference type="Pfam" id="PF00990">
    <property type="entry name" value="GGDEF"/>
    <property type="match status" value="1"/>
</dbReference>
<dbReference type="InterPro" id="IPR000014">
    <property type="entry name" value="PAS"/>
</dbReference>
<evidence type="ECO:0000313" key="10">
    <source>
        <dbReference type="EMBL" id="PWN55844.1"/>
    </source>
</evidence>